<comment type="caution">
    <text evidence="20">The sequence shown here is derived from an EMBL/GenBank/DDBJ whole genome shotgun (WGS) entry which is preliminary data.</text>
</comment>
<dbReference type="InterPro" id="IPR027417">
    <property type="entry name" value="P-loop_NTPase"/>
</dbReference>
<evidence type="ECO:0000256" key="8">
    <source>
        <dbReference type="ARBA" id="ARBA00022806"/>
    </source>
</evidence>
<dbReference type="InterPro" id="IPR044876">
    <property type="entry name" value="HRDC_dom_sf"/>
</dbReference>
<dbReference type="GO" id="GO:0016787">
    <property type="term" value="F:hydrolase activity"/>
    <property type="evidence" value="ECO:0007669"/>
    <property type="project" value="UniProtKB-KW"/>
</dbReference>
<dbReference type="NCBIfam" id="TIGR01389">
    <property type="entry name" value="recQ"/>
    <property type="match status" value="1"/>
</dbReference>
<feature type="domain" description="Helicase ATP-binding" evidence="18">
    <location>
        <begin position="24"/>
        <end position="193"/>
    </location>
</feature>
<dbReference type="SMART" id="SM00487">
    <property type="entry name" value="DEXDc"/>
    <property type="match status" value="1"/>
</dbReference>
<dbReference type="InterPro" id="IPR001650">
    <property type="entry name" value="Helicase_C-like"/>
</dbReference>
<dbReference type="PANTHER" id="PTHR13710:SF105">
    <property type="entry name" value="ATP-DEPENDENT DNA HELICASE Q1"/>
    <property type="match status" value="1"/>
</dbReference>
<keyword evidence="8 20" id="KW-0347">Helicase</keyword>
<evidence type="ECO:0000256" key="1">
    <source>
        <dbReference type="ARBA" id="ARBA00001946"/>
    </source>
</evidence>
<comment type="cofactor">
    <cofactor evidence="1">
        <name>Mg(2+)</name>
        <dbReference type="ChEBI" id="CHEBI:18420"/>
    </cofactor>
</comment>
<dbReference type="InterPro" id="IPR011545">
    <property type="entry name" value="DEAD/DEAH_box_helicase_dom"/>
</dbReference>
<dbReference type="SUPFAM" id="SSF52540">
    <property type="entry name" value="P-loop containing nucleoside triphosphate hydrolases"/>
    <property type="match status" value="1"/>
</dbReference>
<dbReference type="SMART" id="SM00956">
    <property type="entry name" value="RQC"/>
    <property type="match status" value="1"/>
</dbReference>
<dbReference type="GO" id="GO:0003678">
    <property type="term" value="F:DNA helicase activity"/>
    <property type="evidence" value="ECO:0007669"/>
    <property type="project" value="UniProtKB-EC"/>
</dbReference>
<keyword evidence="13" id="KW-0234">DNA repair</keyword>
<dbReference type="NCBIfam" id="TIGR00614">
    <property type="entry name" value="recQ_fam"/>
    <property type="match status" value="1"/>
</dbReference>
<evidence type="ECO:0000256" key="6">
    <source>
        <dbReference type="ARBA" id="ARBA00022763"/>
    </source>
</evidence>
<evidence type="ECO:0000256" key="10">
    <source>
        <dbReference type="ARBA" id="ARBA00022840"/>
    </source>
</evidence>
<dbReference type="SMART" id="SM00490">
    <property type="entry name" value="HELICc"/>
    <property type="match status" value="1"/>
</dbReference>
<dbReference type="Pfam" id="PF09382">
    <property type="entry name" value="RQC"/>
    <property type="match status" value="1"/>
</dbReference>
<evidence type="ECO:0000256" key="5">
    <source>
        <dbReference type="ARBA" id="ARBA00022741"/>
    </source>
</evidence>
<evidence type="ECO:0000313" key="21">
    <source>
        <dbReference type="Proteomes" id="UP001546774"/>
    </source>
</evidence>
<dbReference type="InterPro" id="IPR006293">
    <property type="entry name" value="DNA_helicase_ATP-dep_RecQ_bac"/>
</dbReference>
<dbReference type="InterPro" id="IPR036390">
    <property type="entry name" value="WH_DNA-bd_sf"/>
</dbReference>
<evidence type="ECO:0000256" key="3">
    <source>
        <dbReference type="ARBA" id="ARBA00005446"/>
    </source>
</evidence>
<dbReference type="Gene3D" id="1.10.10.10">
    <property type="entry name" value="Winged helix-like DNA-binding domain superfamily/Winged helix DNA-binding domain"/>
    <property type="match status" value="1"/>
</dbReference>
<dbReference type="InterPro" id="IPR004589">
    <property type="entry name" value="DNA_helicase_ATP-dep_RecQ"/>
</dbReference>
<dbReference type="InterPro" id="IPR032284">
    <property type="entry name" value="RecQ_Zn-bd"/>
</dbReference>
<evidence type="ECO:0000256" key="2">
    <source>
        <dbReference type="ARBA" id="ARBA00001947"/>
    </source>
</evidence>
<dbReference type="EC" id="5.6.2.4" evidence="16"/>
<evidence type="ECO:0000256" key="4">
    <source>
        <dbReference type="ARBA" id="ARBA00022723"/>
    </source>
</evidence>
<dbReference type="SMART" id="SM00341">
    <property type="entry name" value="HRDC"/>
    <property type="match status" value="1"/>
</dbReference>
<name>A0ABV1H4R2_9FIRM</name>
<evidence type="ECO:0000256" key="14">
    <source>
        <dbReference type="ARBA" id="ARBA00023235"/>
    </source>
</evidence>
<dbReference type="InterPro" id="IPR018982">
    <property type="entry name" value="RQC_domain"/>
</dbReference>
<dbReference type="Pfam" id="PF00271">
    <property type="entry name" value="Helicase_C"/>
    <property type="match status" value="1"/>
</dbReference>
<dbReference type="InterPro" id="IPR014001">
    <property type="entry name" value="Helicase_ATP-bd"/>
</dbReference>
<evidence type="ECO:0000256" key="7">
    <source>
        <dbReference type="ARBA" id="ARBA00022801"/>
    </source>
</evidence>
<evidence type="ECO:0000313" key="20">
    <source>
        <dbReference type="EMBL" id="MEQ2554455.1"/>
    </source>
</evidence>
<evidence type="ECO:0000259" key="19">
    <source>
        <dbReference type="PROSITE" id="PS51194"/>
    </source>
</evidence>
<dbReference type="CDD" id="cd17920">
    <property type="entry name" value="DEXHc_RecQ"/>
    <property type="match status" value="1"/>
</dbReference>
<keyword evidence="14" id="KW-0413">Isomerase</keyword>
<dbReference type="EMBL" id="JBBMFS010000003">
    <property type="protein sequence ID" value="MEQ2554455.1"/>
    <property type="molecule type" value="Genomic_DNA"/>
</dbReference>
<evidence type="ECO:0000256" key="15">
    <source>
        <dbReference type="ARBA" id="ARBA00034617"/>
    </source>
</evidence>
<comment type="cofactor">
    <cofactor evidence="2">
        <name>Zn(2+)</name>
        <dbReference type="ChEBI" id="CHEBI:29105"/>
    </cofactor>
</comment>
<sequence>MEKLEVLKKVFGYDSFREGQEKIIDAILRGQDVLGIMPTGAGKSICYQVPALMFPGITVVVSPLISLMIDQVKALNDAGIHAAYINSALTETQITKALYNAMCGRYKIVYVAPERLETDRFLEFVMNADISMITVDEAHCISQWGQDFRPSYLKIVNLIKRFPKRPVVSAFTATATQTVKEDIQCILGLQNPEVLITGFDRKNLYFEVRKTKQKDAEILDYLEKHKGESGIIYCSTRKNVDNVYLMLRKNRIAAARYHAGLDNDTRKESQEDFIYDRAQVIVATNAFGMGIDKSNVRFVLHYNMPACIENYYQEAGRAGRDGEPAECILFYSPQDVVIHEFLIEQKGQNTEFTQDDLDVIRENDIRRLNKMRFYCATKECLREYMLNYFGEYTNRRECGNCGNCNASFEEKDVTVLCRDMIACIRESGQRYGMGVIMGILRGSNTAKLKSYGVSRYETFGIQSKTSEAQLKAVAEELLLKGYLTETPDIYRIIKLDKTCEELLDEGASFLIRWSERTEKMAEAKVKTAKSRATDTLSPKQLALFGALKQLRLTLAREENLPPYIIFSDKTLIDMCHKMPHTQQEMLDVNGVGENKFARYGEAFIRCIEQNS</sequence>
<dbReference type="InterPro" id="IPR002121">
    <property type="entry name" value="HRDC_dom"/>
</dbReference>
<evidence type="ECO:0000259" key="17">
    <source>
        <dbReference type="PROSITE" id="PS50967"/>
    </source>
</evidence>
<dbReference type="PROSITE" id="PS51192">
    <property type="entry name" value="HELICASE_ATP_BIND_1"/>
    <property type="match status" value="1"/>
</dbReference>
<gene>
    <name evidence="20" type="primary">recQ</name>
    <name evidence="20" type="ORF">WMO37_05400</name>
</gene>
<dbReference type="CDD" id="cd18794">
    <property type="entry name" value="SF2_C_RecQ"/>
    <property type="match status" value="1"/>
</dbReference>
<keyword evidence="21" id="KW-1185">Reference proteome</keyword>
<dbReference type="PROSITE" id="PS50967">
    <property type="entry name" value="HRDC"/>
    <property type="match status" value="1"/>
</dbReference>
<keyword evidence="10" id="KW-0067">ATP-binding</keyword>
<dbReference type="SUPFAM" id="SSF47819">
    <property type="entry name" value="HRDC-like"/>
    <property type="match status" value="1"/>
</dbReference>
<evidence type="ECO:0000256" key="16">
    <source>
        <dbReference type="NCBIfam" id="TIGR01389"/>
    </source>
</evidence>
<keyword evidence="5" id="KW-0547">Nucleotide-binding</keyword>
<dbReference type="Pfam" id="PF00570">
    <property type="entry name" value="HRDC"/>
    <property type="match status" value="1"/>
</dbReference>
<proteinExistence type="inferred from homology"/>
<feature type="domain" description="HRDC" evidence="17">
    <location>
        <begin position="537"/>
        <end position="611"/>
    </location>
</feature>
<dbReference type="Gene3D" id="1.10.150.80">
    <property type="entry name" value="HRDC domain"/>
    <property type="match status" value="1"/>
</dbReference>
<comment type="catalytic activity">
    <reaction evidence="15">
        <text>Couples ATP hydrolysis with the unwinding of duplex DNA by translocating in the 3'-5' direction.</text>
        <dbReference type="EC" id="5.6.2.4"/>
    </reaction>
</comment>
<dbReference type="InterPro" id="IPR036388">
    <property type="entry name" value="WH-like_DNA-bd_sf"/>
</dbReference>
<dbReference type="Proteomes" id="UP001546774">
    <property type="component" value="Unassembled WGS sequence"/>
</dbReference>
<dbReference type="PANTHER" id="PTHR13710">
    <property type="entry name" value="DNA HELICASE RECQ FAMILY MEMBER"/>
    <property type="match status" value="1"/>
</dbReference>
<evidence type="ECO:0000256" key="11">
    <source>
        <dbReference type="ARBA" id="ARBA00023125"/>
    </source>
</evidence>
<dbReference type="InterPro" id="IPR010997">
    <property type="entry name" value="HRDC-like_sf"/>
</dbReference>
<organism evidence="20 21">
    <name type="scientific">Lachnospira intestinalis</name>
    <dbReference type="NCBI Taxonomy" id="3133158"/>
    <lineage>
        <taxon>Bacteria</taxon>
        <taxon>Bacillati</taxon>
        <taxon>Bacillota</taxon>
        <taxon>Clostridia</taxon>
        <taxon>Lachnospirales</taxon>
        <taxon>Lachnospiraceae</taxon>
        <taxon>Lachnospira</taxon>
    </lineage>
</organism>
<dbReference type="Gene3D" id="3.40.50.300">
    <property type="entry name" value="P-loop containing nucleotide triphosphate hydrolases"/>
    <property type="match status" value="2"/>
</dbReference>
<keyword evidence="12" id="KW-0233">DNA recombination</keyword>
<evidence type="ECO:0000259" key="18">
    <source>
        <dbReference type="PROSITE" id="PS51192"/>
    </source>
</evidence>
<keyword evidence="9" id="KW-0862">Zinc</keyword>
<feature type="domain" description="Helicase C-terminal" evidence="19">
    <location>
        <begin position="214"/>
        <end position="366"/>
    </location>
</feature>
<protein>
    <recommendedName>
        <fullName evidence="16">DNA helicase RecQ</fullName>
        <ecNumber evidence="16">5.6.2.4</ecNumber>
    </recommendedName>
</protein>
<accession>A0ABV1H4R2</accession>
<evidence type="ECO:0000256" key="13">
    <source>
        <dbReference type="ARBA" id="ARBA00023204"/>
    </source>
</evidence>
<dbReference type="SUPFAM" id="SSF46785">
    <property type="entry name" value="Winged helix' DNA-binding domain"/>
    <property type="match status" value="1"/>
</dbReference>
<comment type="similarity">
    <text evidence="3">Belongs to the helicase family. RecQ subfamily.</text>
</comment>
<keyword evidence="11" id="KW-0238">DNA-binding</keyword>
<keyword evidence="4" id="KW-0479">Metal-binding</keyword>
<reference evidence="20" key="1">
    <citation type="submission" date="2024-03" db="EMBL/GenBank/DDBJ databases">
        <title>Human intestinal bacterial collection.</title>
        <authorList>
            <person name="Pauvert C."/>
            <person name="Hitch T.C.A."/>
            <person name="Clavel T."/>
        </authorList>
    </citation>
    <scope>NUCLEOTIDE SEQUENCE [LARGE SCALE GENOMIC DNA]</scope>
    <source>
        <strain evidence="20">CLA-AA-H89B</strain>
    </source>
</reference>
<dbReference type="PROSITE" id="PS51194">
    <property type="entry name" value="HELICASE_CTER"/>
    <property type="match status" value="1"/>
</dbReference>
<evidence type="ECO:0000256" key="9">
    <source>
        <dbReference type="ARBA" id="ARBA00022833"/>
    </source>
</evidence>
<keyword evidence="6" id="KW-0227">DNA damage</keyword>
<evidence type="ECO:0000256" key="12">
    <source>
        <dbReference type="ARBA" id="ARBA00023172"/>
    </source>
</evidence>
<keyword evidence="7 20" id="KW-0378">Hydrolase</keyword>
<dbReference type="Pfam" id="PF16124">
    <property type="entry name" value="RecQ_Zn_bind"/>
    <property type="match status" value="1"/>
</dbReference>
<dbReference type="Pfam" id="PF00270">
    <property type="entry name" value="DEAD"/>
    <property type="match status" value="1"/>
</dbReference>